<accession>A0A0W1RPD4</accession>
<organism evidence="1 2">
    <name type="scientific">Haloferax profundi</name>
    <dbReference type="NCBI Taxonomy" id="1544718"/>
    <lineage>
        <taxon>Archaea</taxon>
        <taxon>Methanobacteriati</taxon>
        <taxon>Methanobacteriota</taxon>
        <taxon>Stenosarchaea group</taxon>
        <taxon>Halobacteria</taxon>
        <taxon>Halobacteriales</taxon>
        <taxon>Haloferacaceae</taxon>
        <taxon>Haloferax</taxon>
    </lineage>
</organism>
<keyword evidence="2" id="KW-1185">Reference proteome</keyword>
<sequence length="248" mass="26558">MFIQGGKSFADVFGVDLEAVGGRPVEPGETLEAKNLTVASVGNSLFSWEYPDGYEVLFKDGRPAALGGAVFELAVLSTPSASVAGVETNPIVSMDSGTLLTEDTTRTLLRSVGISDADDVRWVEGPKRLSRDGYLALDEKIVDNIPESLTPSEPTIIDEQTTIETYAGVVSGQHGSWAVGIHVARATPDDHVIAIGMQRAPLESAGGVTDEGEEESPIPFPIISWKNWYLDARAMMGVVVPRLSEQRK</sequence>
<evidence type="ECO:0000313" key="1">
    <source>
        <dbReference type="EMBL" id="KTG15379.1"/>
    </source>
</evidence>
<reference evidence="1 2" key="1">
    <citation type="submission" date="2015-12" db="EMBL/GenBank/DDBJ databases">
        <title>Haloferax profundi sp. nov. isolated from the Discovery deep brine-seawater interface in the Red Sea.</title>
        <authorList>
            <person name="Zhang G."/>
            <person name="Stingl U."/>
            <person name="Rashid M."/>
        </authorList>
    </citation>
    <scope>NUCLEOTIDE SEQUENCE [LARGE SCALE GENOMIC DNA]</scope>
    <source>
        <strain evidence="1 2">SB29</strain>
    </source>
</reference>
<evidence type="ECO:0000313" key="2">
    <source>
        <dbReference type="Proteomes" id="UP000053157"/>
    </source>
</evidence>
<dbReference type="AlphaFoldDB" id="A0A0W1RPD4"/>
<protein>
    <submittedName>
        <fullName evidence="1">Uncharacterized protein</fullName>
    </submittedName>
</protein>
<comment type="caution">
    <text evidence="1">The sequence shown here is derived from an EMBL/GenBank/DDBJ whole genome shotgun (WGS) entry which is preliminary data.</text>
</comment>
<dbReference type="EMBL" id="LOPV01000541">
    <property type="protein sequence ID" value="KTG15379.1"/>
    <property type="molecule type" value="Genomic_DNA"/>
</dbReference>
<dbReference type="Pfam" id="PF20127">
    <property type="entry name" value="DUF6517"/>
    <property type="match status" value="1"/>
</dbReference>
<gene>
    <name evidence="1" type="ORF">AUR66_18845</name>
</gene>
<dbReference type="Proteomes" id="UP000053157">
    <property type="component" value="Unassembled WGS sequence"/>
</dbReference>
<dbReference type="InterPro" id="IPR045396">
    <property type="entry name" value="DUF6517"/>
</dbReference>
<name>A0A0W1RPD4_9EURY</name>
<proteinExistence type="predicted"/>